<feature type="transmembrane region" description="Helical" evidence="6">
    <location>
        <begin position="125"/>
        <end position="147"/>
    </location>
</feature>
<comment type="caution">
    <text evidence="8">The sequence shown here is derived from an EMBL/GenBank/DDBJ whole genome shotgun (WGS) entry which is preliminary data.</text>
</comment>
<keyword evidence="2 6" id="KW-0812">Transmembrane</keyword>
<keyword evidence="9" id="KW-1185">Reference proteome</keyword>
<dbReference type="GO" id="GO:0030148">
    <property type="term" value="P:sphingolipid biosynthetic process"/>
    <property type="evidence" value="ECO:0007669"/>
    <property type="project" value="EnsemblFungi"/>
</dbReference>
<gene>
    <name evidence="8" type="ORF">BCR42DRAFT_419582</name>
</gene>
<feature type="transmembrane region" description="Helical" evidence="6">
    <location>
        <begin position="238"/>
        <end position="258"/>
    </location>
</feature>
<reference evidence="8 9" key="1">
    <citation type="submission" date="2016-07" db="EMBL/GenBank/DDBJ databases">
        <title>Pervasive Adenine N6-methylation of Active Genes in Fungi.</title>
        <authorList>
            <consortium name="DOE Joint Genome Institute"/>
            <person name="Mondo S.J."/>
            <person name="Dannebaum R.O."/>
            <person name="Kuo R.C."/>
            <person name="Labutti K."/>
            <person name="Haridas S."/>
            <person name="Kuo A."/>
            <person name="Salamov A."/>
            <person name="Ahrendt S.R."/>
            <person name="Lipzen A."/>
            <person name="Sullivan W."/>
            <person name="Andreopoulos W.B."/>
            <person name="Clum A."/>
            <person name="Lindquist E."/>
            <person name="Daum C."/>
            <person name="Ramamoorthy G.K."/>
            <person name="Gryganskyi A."/>
            <person name="Culley D."/>
            <person name="Magnuson J.K."/>
            <person name="James T.Y."/>
            <person name="O'Malley M.A."/>
            <person name="Stajich J.E."/>
            <person name="Spatafora J.W."/>
            <person name="Visel A."/>
            <person name="Grigoriev I.V."/>
        </authorList>
    </citation>
    <scope>NUCLEOTIDE SEQUENCE [LARGE SCALE GENOMIC DNA]</scope>
    <source>
        <strain evidence="8 9">NRRL 1336</strain>
    </source>
</reference>
<dbReference type="InterPro" id="IPR036938">
    <property type="entry name" value="PAP2/HPO_sf"/>
</dbReference>
<keyword evidence="3 6" id="KW-1133">Transmembrane helix</keyword>
<evidence type="ECO:0000259" key="7">
    <source>
        <dbReference type="SMART" id="SM00014"/>
    </source>
</evidence>
<evidence type="ECO:0000256" key="3">
    <source>
        <dbReference type="ARBA" id="ARBA00022989"/>
    </source>
</evidence>
<feature type="region of interest" description="Disordered" evidence="5">
    <location>
        <begin position="384"/>
        <end position="465"/>
    </location>
</feature>
<dbReference type="SUPFAM" id="SSF48317">
    <property type="entry name" value="Acid phosphatase/Vanadium-dependent haloperoxidase"/>
    <property type="match status" value="1"/>
</dbReference>
<dbReference type="Proteomes" id="UP000193560">
    <property type="component" value="Unassembled WGS sequence"/>
</dbReference>
<dbReference type="InterPro" id="IPR052185">
    <property type="entry name" value="IPC_Synthase-Related"/>
</dbReference>
<dbReference type="GO" id="GO:0070916">
    <property type="term" value="C:inositol phosphoceramide synthase complex"/>
    <property type="evidence" value="ECO:0007669"/>
    <property type="project" value="EnsemblFungi"/>
</dbReference>
<dbReference type="Gene3D" id="1.20.144.10">
    <property type="entry name" value="Phosphatidic acid phosphatase type 2/haloperoxidase"/>
    <property type="match status" value="1"/>
</dbReference>
<evidence type="ECO:0000256" key="4">
    <source>
        <dbReference type="ARBA" id="ARBA00023136"/>
    </source>
</evidence>
<evidence type="ECO:0000313" key="9">
    <source>
        <dbReference type="Proteomes" id="UP000193560"/>
    </source>
</evidence>
<feature type="domain" description="Phosphatidic acid phosphatase type 2/haloperoxidase" evidence="7">
    <location>
        <begin position="153"/>
        <end position="289"/>
    </location>
</feature>
<evidence type="ECO:0000256" key="1">
    <source>
        <dbReference type="ARBA" id="ARBA00004141"/>
    </source>
</evidence>
<feature type="transmembrane region" description="Helical" evidence="6">
    <location>
        <begin position="40"/>
        <end position="59"/>
    </location>
</feature>
<sequence length="465" mass="52520">MIPSSLRKYIETHCTIYDLQYVFLGTLLIADYIIIQSPGWILKTLIAIALVSSLFIPYVRRFTKPALPIFTWLITFYACQFIPTSYRPSHIFVNILPTLERILYGASLSEIISKHTHPVLDILAWLPYGVIHFSLPFILAFILFIFGPPRSANIFGQAFGYMNIAGVLTQLLFPNASPWYEMTYGSAPADYTIPGEPGGLARIDDILGLKLYGSTFGGSPLVFGAFPSLHSGSATIEMLFVTYLCPKLWPLGVAYTMWLWWSTMYLTHHYLIDLVGGSIYAFLTFFVARQFLPKVDANKRNRLAYFIGIPNTSNSISNFFHSIEYSMSFGQGKAGVSKLETDGGIEDEERMALYEGKEYDLVHGTTTMDGQPQDIYVLMEPDMEKQQQQGQQHQHHRRVRSQHFSGEDTHLTPIRMRYVDDRSSDDEVSNASPVLMSSHTSPTCSEPSSPVTPFAPDHHGFGWKR</sequence>
<evidence type="ECO:0000256" key="5">
    <source>
        <dbReference type="SAM" id="MobiDB-lite"/>
    </source>
</evidence>
<dbReference type="OrthoDB" id="5784at2759"/>
<comment type="subcellular location">
    <subcellularLocation>
        <location evidence="1">Membrane</location>
        <topology evidence="1">Multi-pass membrane protein</topology>
    </subcellularLocation>
</comment>
<feature type="transmembrane region" description="Helical" evidence="6">
    <location>
        <begin position="206"/>
        <end position="226"/>
    </location>
</feature>
<feature type="transmembrane region" description="Helical" evidence="6">
    <location>
        <begin position="66"/>
        <end position="86"/>
    </location>
</feature>
<evidence type="ECO:0000256" key="6">
    <source>
        <dbReference type="SAM" id="Phobius"/>
    </source>
</evidence>
<dbReference type="STRING" id="90262.A0A1X2IBI3"/>
<dbReference type="InterPro" id="IPR026841">
    <property type="entry name" value="Aur1/Ipt1"/>
</dbReference>
<feature type="compositionally biased region" description="Basic and acidic residues" evidence="5">
    <location>
        <begin position="456"/>
        <end position="465"/>
    </location>
</feature>
<feature type="compositionally biased region" description="Polar residues" evidence="5">
    <location>
        <begin position="429"/>
        <end position="451"/>
    </location>
</feature>
<dbReference type="GO" id="GO:0045140">
    <property type="term" value="F:inositol phosphoceramide synthase activity"/>
    <property type="evidence" value="ECO:0007669"/>
    <property type="project" value="EnsemblFungi"/>
</dbReference>
<dbReference type="PANTHER" id="PTHR31310">
    <property type="match status" value="1"/>
</dbReference>
<dbReference type="GO" id="GO:0016020">
    <property type="term" value="C:membrane"/>
    <property type="evidence" value="ECO:0007669"/>
    <property type="project" value="UniProtKB-SubCell"/>
</dbReference>
<evidence type="ECO:0000256" key="2">
    <source>
        <dbReference type="ARBA" id="ARBA00022692"/>
    </source>
</evidence>
<feature type="transmembrane region" description="Helical" evidence="6">
    <location>
        <begin position="16"/>
        <end position="34"/>
    </location>
</feature>
<protein>
    <recommendedName>
        <fullName evidence="7">Phosphatidic acid phosphatase type 2/haloperoxidase domain-containing protein</fullName>
    </recommendedName>
</protein>
<dbReference type="AlphaFoldDB" id="A0A1X2IBI3"/>
<dbReference type="Pfam" id="PF14378">
    <property type="entry name" value="PAP2_3"/>
    <property type="match status" value="1"/>
</dbReference>
<organism evidence="8 9">
    <name type="scientific">Absidia repens</name>
    <dbReference type="NCBI Taxonomy" id="90262"/>
    <lineage>
        <taxon>Eukaryota</taxon>
        <taxon>Fungi</taxon>
        <taxon>Fungi incertae sedis</taxon>
        <taxon>Mucoromycota</taxon>
        <taxon>Mucoromycotina</taxon>
        <taxon>Mucoromycetes</taxon>
        <taxon>Mucorales</taxon>
        <taxon>Cunninghamellaceae</taxon>
        <taxon>Absidia</taxon>
    </lineage>
</organism>
<proteinExistence type="predicted"/>
<dbReference type="CDD" id="cd03386">
    <property type="entry name" value="PAP2_Aur1_like"/>
    <property type="match status" value="1"/>
</dbReference>
<dbReference type="EMBL" id="MCGE01000017">
    <property type="protein sequence ID" value="ORZ13294.1"/>
    <property type="molecule type" value="Genomic_DNA"/>
</dbReference>
<name>A0A1X2IBI3_9FUNG</name>
<accession>A0A1X2IBI3</accession>
<feature type="transmembrane region" description="Helical" evidence="6">
    <location>
        <begin position="270"/>
        <end position="292"/>
    </location>
</feature>
<evidence type="ECO:0000313" key="8">
    <source>
        <dbReference type="EMBL" id="ORZ13294.1"/>
    </source>
</evidence>
<feature type="transmembrane region" description="Helical" evidence="6">
    <location>
        <begin position="154"/>
        <end position="173"/>
    </location>
</feature>
<dbReference type="InterPro" id="IPR000326">
    <property type="entry name" value="PAP2/HPO"/>
</dbReference>
<dbReference type="PANTHER" id="PTHR31310:SF11">
    <property type="entry name" value="INOSITOL PHOSPHORYLCERAMIDE SYNTHASE CATALYTIC SUBUNIT AUR1"/>
    <property type="match status" value="1"/>
</dbReference>
<dbReference type="GO" id="GO:0006676">
    <property type="term" value="P:mannosyl diphosphorylinositol ceramide metabolic process"/>
    <property type="evidence" value="ECO:0007669"/>
    <property type="project" value="TreeGrafter"/>
</dbReference>
<dbReference type="SMART" id="SM00014">
    <property type="entry name" value="acidPPc"/>
    <property type="match status" value="1"/>
</dbReference>
<keyword evidence="4 6" id="KW-0472">Membrane</keyword>